<dbReference type="SUPFAM" id="SSF56436">
    <property type="entry name" value="C-type lectin-like"/>
    <property type="match status" value="1"/>
</dbReference>
<organism evidence="1 2">
    <name type="scientific">Paenibacillus nasutitermitis</name>
    <dbReference type="NCBI Taxonomy" id="1652958"/>
    <lineage>
        <taxon>Bacteria</taxon>
        <taxon>Bacillati</taxon>
        <taxon>Bacillota</taxon>
        <taxon>Bacilli</taxon>
        <taxon>Bacillales</taxon>
        <taxon>Paenibacillaceae</taxon>
        <taxon>Paenibacillus</taxon>
    </lineage>
</organism>
<name>A0A917E0L1_9BACL</name>
<proteinExistence type="predicted"/>
<evidence type="ECO:0000313" key="2">
    <source>
        <dbReference type="Proteomes" id="UP000612456"/>
    </source>
</evidence>
<accession>A0A917E0L1</accession>
<dbReference type="EMBL" id="BMHP01000004">
    <property type="protein sequence ID" value="GGD89587.1"/>
    <property type="molecule type" value="Genomic_DNA"/>
</dbReference>
<reference evidence="1" key="1">
    <citation type="journal article" date="2014" name="Int. J. Syst. Evol. Microbiol.">
        <title>Complete genome sequence of Corynebacterium casei LMG S-19264T (=DSM 44701T), isolated from a smear-ripened cheese.</title>
        <authorList>
            <consortium name="US DOE Joint Genome Institute (JGI-PGF)"/>
            <person name="Walter F."/>
            <person name="Albersmeier A."/>
            <person name="Kalinowski J."/>
            <person name="Ruckert C."/>
        </authorList>
    </citation>
    <scope>NUCLEOTIDE SEQUENCE</scope>
    <source>
        <strain evidence="1">CGMCC 1.15178</strain>
    </source>
</reference>
<reference evidence="1" key="2">
    <citation type="submission" date="2020-09" db="EMBL/GenBank/DDBJ databases">
        <authorList>
            <person name="Sun Q."/>
            <person name="Zhou Y."/>
        </authorList>
    </citation>
    <scope>NUCLEOTIDE SEQUENCE</scope>
    <source>
        <strain evidence="1">CGMCC 1.15178</strain>
    </source>
</reference>
<comment type="caution">
    <text evidence="1">The sequence shown here is derived from an EMBL/GenBank/DDBJ whole genome shotgun (WGS) entry which is preliminary data.</text>
</comment>
<protein>
    <recommendedName>
        <fullName evidence="3">Sulfatase-modifying factor enzyme domain-containing protein</fullName>
    </recommendedName>
</protein>
<dbReference type="AlphaFoldDB" id="A0A917E0L1"/>
<dbReference type="Gene3D" id="3.90.1580.10">
    <property type="entry name" value="paralog of FGE (formylglycine-generating enzyme)"/>
    <property type="match status" value="1"/>
</dbReference>
<dbReference type="RefSeq" id="WP_188997096.1">
    <property type="nucleotide sequence ID" value="NZ_BMHP01000004.1"/>
</dbReference>
<dbReference type="InterPro" id="IPR016187">
    <property type="entry name" value="CTDL_fold"/>
</dbReference>
<keyword evidence="2" id="KW-1185">Reference proteome</keyword>
<dbReference type="Proteomes" id="UP000612456">
    <property type="component" value="Unassembled WGS sequence"/>
</dbReference>
<dbReference type="InterPro" id="IPR042095">
    <property type="entry name" value="SUMF_sf"/>
</dbReference>
<gene>
    <name evidence="1" type="ORF">GCM10010911_55250</name>
</gene>
<evidence type="ECO:0008006" key="3">
    <source>
        <dbReference type="Google" id="ProtNLM"/>
    </source>
</evidence>
<sequence length="324" mass="37414">MNMTAYLRERYEKLEETERQALLESLTDRYPELVLKRFARFERFGMHTHTAVYELAGSEFVFVPGDTVTLGWESFTSGFDESTRQDVEETLEEYEIPDSETFIRSLMSPVRTAAVGSMLVECKLREIGWRTVDPDSEELTENSKEEIRKFEMSSSRMLTIYKTLRLSRSEAGTVVELYEAVSYETFLQQLQLKGFTLPSEDEWEYLCGGGSRLLWRWGDSFHYDMRIKHFEDPDHVGKPYDLELPNHFGISIAYDPYRFEVVDSPCLFKGGDGGSNICGGLGIALGYLPVATYFRGHSWDESTLEAYKADIGGDYTFYRRVIRL</sequence>
<evidence type="ECO:0000313" key="1">
    <source>
        <dbReference type="EMBL" id="GGD89587.1"/>
    </source>
</evidence>